<evidence type="ECO:0000256" key="1">
    <source>
        <dbReference type="PROSITE-ProRule" id="PRU01076"/>
    </source>
</evidence>
<accession>A0A4R1S501</accession>
<dbReference type="InterPro" id="IPR037914">
    <property type="entry name" value="SpoVT-AbrB_sf"/>
</dbReference>
<dbReference type="InterPro" id="IPR029016">
    <property type="entry name" value="GAF-like_dom_sf"/>
</dbReference>
<dbReference type="Pfam" id="PF15714">
    <property type="entry name" value="SpoVT_C"/>
    <property type="match status" value="1"/>
</dbReference>
<dbReference type="SUPFAM" id="SSF89447">
    <property type="entry name" value="AbrB/MazE/MraZ-like"/>
    <property type="match status" value="1"/>
</dbReference>
<reference evidence="3 4" key="1">
    <citation type="submission" date="2019-03" db="EMBL/GenBank/DDBJ databases">
        <title>Genomic Encyclopedia of Type Strains, Phase IV (KMG-IV): sequencing the most valuable type-strain genomes for metagenomic binning, comparative biology and taxonomic classification.</title>
        <authorList>
            <person name="Goeker M."/>
        </authorList>
    </citation>
    <scope>NUCLEOTIDE SEQUENCE [LARGE SCALE GENOMIC DNA]</scope>
    <source>
        <strain evidence="3 4">LX-B</strain>
    </source>
</reference>
<dbReference type="GO" id="GO:0003677">
    <property type="term" value="F:DNA binding"/>
    <property type="evidence" value="ECO:0007669"/>
    <property type="project" value="UniProtKB-UniRule"/>
</dbReference>
<keyword evidence="4" id="KW-1185">Reference proteome</keyword>
<dbReference type="Proteomes" id="UP000295008">
    <property type="component" value="Unassembled WGS sequence"/>
</dbReference>
<comment type="caution">
    <text evidence="3">The sequence shown here is derived from an EMBL/GenBank/DDBJ whole genome shotgun (WGS) entry which is preliminary data.</text>
</comment>
<dbReference type="AlphaFoldDB" id="A0A4R1S501"/>
<dbReference type="PROSITE" id="PS51740">
    <property type="entry name" value="SPOVT_ABRB"/>
    <property type="match status" value="1"/>
</dbReference>
<dbReference type="Pfam" id="PF04014">
    <property type="entry name" value="MazE_antitoxin"/>
    <property type="match status" value="1"/>
</dbReference>
<proteinExistence type="predicted"/>
<keyword evidence="1" id="KW-0238">DNA-binding</keyword>
<dbReference type="SMART" id="SM00966">
    <property type="entry name" value="SpoVT_AbrB"/>
    <property type="match status" value="1"/>
</dbReference>
<dbReference type="Gene3D" id="3.30.450.40">
    <property type="match status" value="1"/>
</dbReference>
<gene>
    <name evidence="3" type="ORF">EDC14_1004137</name>
</gene>
<dbReference type="EMBL" id="SLUN01000004">
    <property type="protein sequence ID" value="TCL74199.1"/>
    <property type="molecule type" value="Genomic_DNA"/>
</dbReference>
<dbReference type="OrthoDB" id="9782993at2"/>
<name>A0A4R1S501_HYDET</name>
<evidence type="ECO:0000259" key="2">
    <source>
        <dbReference type="PROSITE" id="PS51740"/>
    </source>
</evidence>
<dbReference type="InterPro" id="IPR052731">
    <property type="entry name" value="B_subtilis_Trans_State_Reg"/>
</dbReference>
<dbReference type="InterPro" id="IPR007159">
    <property type="entry name" value="SpoVT-AbrB_dom"/>
</dbReference>
<dbReference type="NCBIfam" id="TIGR01439">
    <property type="entry name" value="lp_hng_hel_AbrB"/>
    <property type="match status" value="1"/>
</dbReference>
<dbReference type="PANTHER" id="PTHR36432:SF1">
    <property type="entry name" value="STAGE V SPORULATION PROTEIN T"/>
    <property type="match status" value="1"/>
</dbReference>
<evidence type="ECO:0000313" key="4">
    <source>
        <dbReference type="Proteomes" id="UP000295008"/>
    </source>
</evidence>
<protein>
    <submittedName>
        <fullName evidence="3">AbrB family transcriptional regulator (Stage V sporulation protein T)</fullName>
    </submittedName>
</protein>
<dbReference type="PANTHER" id="PTHR36432">
    <property type="match status" value="1"/>
</dbReference>
<dbReference type="RefSeq" id="WP_132013190.1">
    <property type="nucleotide sequence ID" value="NZ_SLUN01000004.1"/>
</dbReference>
<organism evidence="3 4">
    <name type="scientific">Hydrogenispora ethanolica</name>
    <dbReference type="NCBI Taxonomy" id="1082276"/>
    <lineage>
        <taxon>Bacteria</taxon>
        <taxon>Bacillati</taxon>
        <taxon>Bacillota</taxon>
        <taxon>Hydrogenispora</taxon>
    </lineage>
</organism>
<feature type="domain" description="SpoVT-AbrB" evidence="2">
    <location>
        <begin position="6"/>
        <end position="52"/>
    </location>
</feature>
<sequence>MLKATGIVRRVDELGRVVIPKEIRKVNNWREGDSLEIFVDDDAKVILKKYSPIASIVDINSYVESLAEVTGLSVIATDSMGVISSANIANEASLELSKEVLEAIEAGEDVQFQAPIRKGGKSYSLLVAPVIRNNDSVGAVILISNREIREPDAKAASLIANIIGSRMAG</sequence>
<evidence type="ECO:0000313" key="3">
    <source>
        <dbReference type="EMBL" id="TCL74199.1"/>
    </source>
</evidence>
<dbReference type="Gene3D" id="2.10.260.10">
    <property type="match status" value="1"/>
</dbReference>